<organism evidence="2 3">
    <name type="scientific">Sporothrix stenoceras</name>
    <dbReference type="NCBI Taxonomy" id="5173"/>
    <lineage>
        <taxon>Eukaryota</taxon>
        <taxon>Fungi</taxon>
        <taxon>Dikarya</taxon>
        <taxon>Ascomycota</taxon>
        <taxon>Pezizomycotina</taxon>
        <taxon>Sordariomycetes</taxon>
        <taxon>Sordariomycetidae</taxon>
        <taxon>Ophiostomatales</taxon>
        <taxon>Ophiostomataceae</taxon>
        <taxon>Sporothrix</taxon>
    </lineage>
</organism>
<feature type="domain" description="Clr5" evidence="1">
    <location>
        <begin position="55"/>
        <end position="108"/>
    </location>
</feature>
<accession>A0ABR3Z194</accession>
<dbReference type="EMBL" id="JAWCUI010000035">
    <property type="protein sequence ID" value="KAL1893966.1"/>
    <property type="molecule type" value="Genomic_DNA"/>
</dbReference>
<sequence>MKAPILAPRPLPSGAAETTPAEIFISTSSSTPASTGTAFGGPLLAPERHLSLTHSDAEWTAAYPEIERLYVRERRKLRHVMQYMEREHNFSATVQMYKKRFAKWGFQKNARRQQTTATQATATAVARGAVARKPAGRIRKVVDSGFYSVPALPDLGPQDTLTLLLLTSVKTWSVSFFESPAMSALPLSETPDCASSPSASSFSSVSAASPLQRPRPNKAKEICFAFKLVIDLLERGRGDLAGRMARKAFLLVEDMLETLAAPALVWNLLEMMHHMVSVQQVQLFQMLLSHVINLVGNRPHVAGGHPLLALLHSLRGIVATASKEATSSTEGDETLRRLLAQAWTLNAEILFANFHPNLFHLYCCILWESCSIGPPAAIVGSVGQWFRTIDAVQMSSKRVVLPDDVLSPPQAPPPKPQADYARLHASSLAALRAHGDAILRDEGAGFQGDTALLLRMLAGLTTAKILQGMPDTTSVVVDFNGQPDENWELAHMPRIHLGNVACVIRTLVDIDAAKRGLKPSDNMTPAARVYMDMDAVEQIRAVVDLRTQSDGATDPQVVREMWLLQEALGAAGDAAEAFKVEQETYARIEQYVGDIPVDAA</sequence>
<name>A0ABR3Z194_9PEZI</name>
<dbReference type="PANTHER" id="PTHR38788:SF3">
    <property type="entry name" value="CLR5 DOMAIN-CONTAINING PROTEIN"/>
    <property type="match status" value="1"/>
</dbReference>
<evidence type="ECO:0000259" key="1">
    <source>
        <dbReference type="Pfam" id="PF14420"/>
    </source>
</evidence>
<dbReference type="Pfam" id="PF14420">
    <property type="entry name" value="Clr5"/>
    <property type="match status" value="1"/>
</dbReference>
<dbReference type="PANTHER" id="PTHR38788">
    <property type="entry name" value="CLR5 DOMAIN-CONTAINING PROTEIN"/>
    <property type="match status" value="1"/>
</dbReference>
<reference evidence="2 3" key="1">
    <citation type="journal article" date="2024" name="IMA Fungus">
        <title>IMA Genome - F19 : A genome assembly and annotation guide to empower mycologists, including annotated draft genome sequences of Ceratocystis pirilliformis, Diaporthe australafricana, Fusarium ophioides, Paecilomyces lecythidis, and Sporothrix stenoceras.</title>
        <authorList>
            <person name="Aylward J."/>
            <person name="Wilson A.M."/>
            <person name="Visagie C.M."/>
            <person name="Spraker J."/>
            <person name="Barnes I."/>
            <person name="Buitendag C."/>
            <person name="Ceriani C."/>
            <person name="Del Mar Angel L."/>
            <person name="du Plessis D."/>
            <person name="Fuchs T."/>
            <person name="Gasser K."/>
            <person name="Kramer D."/>
            <person name="Li W."/>
            <person name="Munsamy K."/>
            <person name="Piso A."/>
            <person name="Price J.L."/>
            <person name="Sonnekus B."/>
            <person name="Thomas C."/>
            <person name="van der Nest A."/>
            <person name="van Dijk A."/>
            <person name="van Heerden A."/>
            <person name="van Vuuren N."/>
            <person name="Yilmaz N."/>
            <person name="Duong T.A."/>
            <person name="van der Merwe N.A."/>
            <person name="Wingfield M.J."/>
            <person name="Wingfield B.D."/>
        </authorList>
    </citation>
    <scope>NUCLEOTIDE SEQUENCE [LARGE SCALE GENOMIC DNA]</scope>
    <source>
        <strain evidence="2 3">CMW 5346</strain>
    </source>
</reference>
<keyword evidence="3" id="KW-1185">Reference proteome</keyword>
<proteinExistence type="predicted"/>
<evidence type="ECO:0000313" key="2">
    <source>
        <dbReference type="EMBL" id="KAL1893966.1"/>
    </source>
</evidence>
<protein>
    <recommendedName>
        <fullName evidence="1">Clr5 domain-containing protein</fullName>
    </recommendedName>
</protein>
<dbReference type="InterPro" id="IPR025676">
    <property type="entry name" value="Clr5_dom"/>
</dbReference>
<comment type="caution">
    <text evidence="2">The sequence shown here is derived from an EMBL/GenBank/DDBJ whole genome shotgun (WGS) entry which is preliminary data.</text>
</comment>
<gene>
    <name evidence="2" type="ORF">Sste5346_006107</name>
</gene>
<dbReference type="Proteomes" id="UP001583186">
    <property type="component" value="Unassembled WGS sequence"/>
</dbReference>
<evidence type="ECO:0000313" key="3">
    <source>
        <dbReference type="Proteomes" id="UP001583186"/>
    </source>
</evidence>